<reference evidence="6" key="1">
    <citation type="journal article" date="2019" name="Int. J. Syst. Evol. Microbiol.">
        <title>The Global Catalogue of Microorganisms (GCM) 10K type strain sequencing project: providing services to taxonomists for standard genome sequencing and annotation.</title>
        <authorList>
            <consortium name="The Broad Institute Genomics Platform"/>
            <consortium name="The Broad Institute Genome Sequencing Center for Infectious Disease"/>
            <person name="Wu L."/>
            <person name="Ma J."/>
        </authorList>
    </citation>
    <scope>NUCLEOTIDE SEQUENCE [LARGE SCALE GENOMIC DNA]</scope>
    <source>
        <strain evidence="6">CGMCC 4.1469</strain>
    </source>
</reference>
<feature type="chain" id="PRO_5046085581" evidence="3">
    <location>
        <begin position="22"/>
        <end position="1058"/>
    </location>
</feature>
<proteinExistence type="predicted"/>
<accession>A0ABW0KNV4</accession>
<feature type="domain" description="LamG-like jellyroll fold" evidence="4">
    <location>
        <begin position="95"/>
        <end position="238"/>
    </location>
</feature>
<dbReference type="EMBL" id="JBHSMQ010000003">
    <property type="protein sequence ID" value="MFC5455069.1"/>
    <property type="molecule type" value="Genomic_DNA"/>
</dbReference>
<dbReference type="Pfam" id="PF13385">
    <property type="entry name" value="Laminin_G_3"/>
    <property type="match status" value="1"/>
</dbReference>
<dbReference type="SUPFAM" id="SSF49899">
    <property type="entry name" value="Concanavalin A-like lectins/glucanases"/>
    <property type="match status" value="1"/>
</dbReference>
<evidence type="ECO:0000256" key="3">
    <source>
        <dbReference type="SAM" id="SignalP"/>
    </source>
</evidence>
<evidence type="ECO:0000313" key="5">
    <source>
        <dbReference type="EMBL" id="MFC5455069.1"/>
    </source>
</evidence>
<name>A0ABW0KNV4_9BACT</name>
<evidence type="ECO:0000256" key="1">
    <source>
        <dbReference type="ARBA" id="ARBA00022729"/>
    </source>
</evidence>
<dbReference type="Gene3D" id="3.40.50.880">
    <property type="match status" value="1"/>
</dbReference>
<organism evidence="5 6">
    <name type="scientific">Prosthecobacter fluviatilis</name>
    <dbReference type="NCBI Taxonomy" id="445931"/>
    <lineage>
        <taxon>Bacteria</taxon>
        <taxon>Pseudomonadati</taxon>
        <taxon>Verrucomicrobiota</taxon>
        <taxon>Verrucomicrobiia</taxon>
        <taxon>Verrucomicrobiales</taxon>
        <taxon>Verrucomicrobiaceae</taxon>
        <taxon>Prosthecobacter</taxon>
    </lineage>
</organism>
<dbReference type="InterPro" id="IPR029062">
    <property type="entry name" value="Class_I_gatase-like"/>
</dbReference>
<dbReference type="Gene3D" id="2.60.120.200">
    <property type="match status" value="1"/>
</dbReference>
<protein>
    <submittedName>
        <fullName evidence="5">LamG domain-containing protein</fullName>
    </submittedName>
</protein>
<dbReference type="Proteomes" id="UP001596052">
    <property type="component" value="Unassembled WGS sequence"/>
</dbReference>
<sequence>MFPVVRYTLFSLLCFSGASYAALQETWETGYANEDVTGAQVLGCWKFDRESADVTLHGAVLSPDGRFGGALESFPGFPVEDKRHAAVTTVKPVSGAFTLEMWIKPKASFEPKLRCFLLDKKYVGHTDYQWQIGDADKGGLRRMWVSLGFGAESKTIYSLPFKLEPDAWQHVAFTYDGAGEGRFYRNGIAAGGATMAGYGAVTPGTKPLSIGDRLGSNYGGFPGLIDEVRICNGVLSFERVSMQIVSDRHVWRRMETAKPLEIVCTNLQREALKAAKLRVSLGGRTEDFIVPDLAAGKSFTARYAFNTALKADEYELRARFETGAYATEQSTSLRLVPRTPQRMPVIMWGAGGDELARLKDLGFTHFIGLGADYGEMWHQKKIVPPAKPEVISKNRAMLDQALASGLEVIASLSPGSTLEKEDKNLRVGRDGKPYARQDICASLPDFSSFFQVVGMSMAKAYGDHPAFTTALIDTEVRDSTQVSFNAVDVEAYKKFAGTDIPAEVTAKWGVDWTKMKDFPADRVIADDHPILKYLRWFWTVGDGWNGLHTSLHKGVKSSRVWTFFDPAVRQPSISGAGGGVDVISHWTYTYPDPQKIGMCADQLFAMSAATGRNQRVMKMTQLIWYRSQTAPISSKPPGEVVAWQDHDPDAAYITIAPMHLKEALWTKISRPVQGIMYHGWQSLVPTDSPGGYRFTNPNTAPVLKQLLHDVIEPLGPALMAVPDERSEVAFLESFTSQMFAHRGGYGSNTDWAADVWLALQHAHVQTDILYEETLLKNGLSGRKVLVMPFCDVLTKSLVARIQDWQKKGGKIVADEFLCPALKADFVLPSFKRQKKAAEDKAKVLDMARAVGGFALPQKATCDNPEIIVRTRKFGDATYLFVVNDRREYGSYVGQHGLVMENGLPSSGTVGLKAESANVYELTGTQFIVPKRGADGLMSWPVDLGPCDGRIFMVLPKPLLGMKLDVPEKAVAGNSAKIALSITTTQDAPTKAVIPVRVDIRDATGKSAEGSGYYAAENGIIDISLNLAPNEDPGSWEIRVKELASGMEARKWMYVTSPQ</sequence>
<evidence type="ECO:0000256" key="2">
    <source>
        <dbReference type="ARBA" id="ARBA00023157"/>
    </source>
</evidence>
<keyword evidence="2" id="KW-1015">Disulfide bond</keyword>
<comment type="caution">
    <text evidence="5">The sequence shown here is derived from an EMBL/GenBank/DDBJ whole genome shotgun (WGS) entry which is preliminary data.</text>
</comment>
<dbReference type="SMART" id="SM00560">
    <property type="entry name" value="LamGL"/>
    <property type="match status" value="1"/>
</dbReference>
<evidence type="ECO:0000259" key="4">
    <source>
        <dbReference type="SMART" id="SM00560"/>
    </source>
</evidence>
<evidence type="ECO:0000313" key="6">
    <source>
        <dbReference type="Proteomes" id="UP001596052"/>
    </source>
</evidence>
<dbReference type="RefSeq" id="WP_377165790.1">
    <property type="nucleotide sequence ID" value="NZ_JBHSMQ010000003.1"/>
</dbReference>
<keyword evidence="6" id="KW-1185">Reference proteome</keyword>
<dbReference type="InterPro" id="IPR013320">
    <property type="entry name" value="ConA-like_dom_sf"/>
</dbReference>
<gene>
    <name evidence="5" type="ORF">ACFQDI_09410</name>
</gene>
<dbReference type="InterPro" id="IPR006558">
    <property type="entry name" value="LamG-like"/>
</dbReference>
<keyword evidence="1 3" id="KW-0732">Signal</keyword>
<feature type="signal peptide" evidence="3">
    <location>
        <begin position="1"/>
        <end position="21"/>
    </location>
</feature>